<keyword evidence="5" id="KW-0175">Coiled coil</keyword>
<dbReference type="SUPFAM" id="SSF90229">
    <property type="entry name" value="CCCH zinc finger"/>
    <property type="match status" value="1"/>
</dbReference>
<dbReference type="Pfam" id="PF00642">
    <property type="entry name" value="zf-CCCH"/>
    <property type="match status" value="1"/>
</dbReference>
<keyword evidence="2 4" id="KW-0863">Zinc-finger</keyword>
<feature type="zinc finger region" description="C3H1-type" evidence="4">
    <location>
        <begin position="6"/>
        <end position="33"/>
    </location>
</feature>
<evidence type="ECO:0000259" key="7">
    <source>
        <dbReference type="PROSITE" id="PS50103"/>
    </source>
</evidence>
<dbReference type="AlphaFoldDB" id="A0A178VED0"/>
<dbReference type="InterPro" id="IPR045868">
    <property type="entry name" value="Znf_C3H13/40"/>
</dbReference>
<feature type="compositionally biased region" description="Basic and acidic residues" evidence="6">
    <location>
        <begin position="348"/>
        <end position="360"/>
    </location>
</feature>
<feature type="region of interest" description="Disordered" evidence="6">
    <location>
        <begin position="334"/>
        <end position="478"/>
    </location>
</feature>
<reference evidence="9" key="1">
    <citation type="journal article" date="2016" name="Proc. Natl. Acad. Sci. U.S.A.">
        <title>Chromosome-level assembly of Arabidopsis thaliana Ler reveals the extent of translocation and inversion polymorphisms.</title>
        <authorList>
            <person name="Zapata L."/>
            <person name="Ding J."/>
            <person name="Willing E.M."/>
            <person name="Hartwig B."/>
            <person name="Bezdan D."/>
            <person name="Jiao W.B."/>
            <person name="Patel V."/>
            <person name="Velikkakam James G."/>
            <person name="Koornneef M."/>
            <person name="Ossowski S."/>
            <person name="Schneeberger K."/>
        </authorList>
    </citation>
    <scope>NUCLEOTIDE SEQUENCE [LARGE SCALE GENOMIC DNA]</scope>
    <source>
        <strain evidence="9">cv. Landsberg erecta</strain>
    </source>
</reference>
<dbReference type="PROSITE" id="PS50103">
    <property type="entry name" value="ZF_C3H1"/>
    <property type="match status" value="1"/>
</dbReference>
<accession>A0A178VED0</accession>
<protein>
    <recommendedName>
        <fullName evidence="7">C3H1-type domain-containing protein</fullName>
    </recommendedName>
</protein>
<dbReference type="PANTHER" id="PTHR38160:SF1">
    <property type="entry name" value="ZINC FINGER CCCH DOMAIN-CONTAINING PROTEIN 40"/>
    <property type="match status" value="1"/>
</dbReference>
<dbReference type="PANTHER" id="PTHR38160">
    <property type="entry name" value="ZINC FINGER CCCH DOMAIN-CONTAINING PROTEIN 40"/>
    <property type="match status" value="1"/>
</dbReference>
<name>A0A178VED0_ARATH</name>
<feature type="domain" description="C3H1-type" evidence="7">
    <location>
        <begin position="6"/>
        <end position="33"/>
    </location>
</feature>
<evidence type="ECO:0000256" key="6">
    <source>
        <dbReference type="SAM" id="MobiDB-lite"/>
    </source>
</evidence>
<feature type="compositionally biased region" description="Basic and acidic residues" evidence="6">
    <location>
        <begin position="48"/>
        <end position="85"/>
    </location>
</feature>
<evidence type="ECO:0000256" key="2">
    <source>
        <dbReference type="ARBA" id="ARBA00022771"/>
    </source>
</evidence>
<feature type="compositionally biased region" description="Basic and acidic residues" evidence="6">
    <location>
        <begin position="467"/>
        <end position="478"/>
    </location>
</feature>
<evidence type="ECO:0000256" key="1">
    <source>
        <dbReference type="ARBA" id="ARBA00022723"/>
    </source>
</evidence>
<evidence type="ECO:0000256" key="5">
    <source>
        <dbReference type="SAM" id="Coils"/>
    </source>
</evidence>
<dbReference type="Gene3D" id="4.10.1000.10">
    <property type="entry name" value="Zinc finger, CCCH-type"/>
    <property type="match status" value="1"/>
</dbReference>
<proteinExistence type="predicted"/>
<feature type="compositionally biased region" description="Acidic residues" evidence="6">
    <location>
        <begin position="424"/>
        <end position="433"/>
    </location>
</feature>
<dbReference type="InterPro" id="IPR000571">
    <property type="entry name" value="Znf_CCCH"/>
</dbReference>
<evidence type="ECO:0000256" key="4">
    <source>
        <dbReference type="PROSITE-ProRule" id="PRU00723"/>
    </source>
</evidence>
<evidence type="ECO:0000256" key="3">
    <source>
        <dbReference type="ARBA" id="ARBA00022833"/>
    </source>
</evidence>
<feature type="compositionally biased region" description="Acidic residues" evidence="6">
    <location>
        <begin position="374"/>
        <end position="384"/>
    </location>
</feature>
<organism evidence="8 9">
    <name type="scientific">Arabidopsis thaliana</name>
    <name type="common">Mouse-ear cress</name>
    <dbReference type="NCBI Taxonomy" id="3702"/>
    <lineage>
        <taxon>Eukaryota</taxon>
        <taxon>Viridiplantae</taxon>
        <taxon>Streptophyta</taxon>
        <taxon>Embryophyta</taxon>
        <taxon>Tracheophyta</taxon>
        <taxon>Spermatophyta</taxon>
        <taxon>Magnoliopsida</taxon>
        <taxon>eudicotyledons</taxon>
        <taxon>Gunneridae</taxon>
        <taxon>Pentapetalae</taxon>
        <taxon>rosids</taxon>
        <taxon>malvids</taxon>
        <taxon>Brassicales</taxon>
        <taxon>Brassicaceae</taxon>
        <taxon>Camelineae</taxon>
        <taxon>Arabidopsis</taxon>
    </lineage>
</organism>
<dbReference type="GO" id="GO:0008270">
    <property type="term" value="F:zinc ion binding"/>
    <property type="evidence" value="ECO:0007669"/>
    <property type="project" value="UniProtKB-KW"/>
</dbReference>
<keyword evidence="3 4" id="KW-0862">Zinc</keyword>
<dbReference type="Proteomes" id="UP000078284">
    <property type="component" value="Chromosome 3"/>
</dbReference>
<evidence type="ECO:0000313" key="9">
    <source>
        <dbReference type="Proteomes" id="UP000078284"/>
    </source>
</evidence>
<gene>
    <name evidence="8" type="ordered locus">AXX17_At3g23410</name>
</gene>
<feature type="region of interest" description="Disordered" evidence="6">
    <location>
        <begin position="38"/>
        <end position="85"/>
    </location>
</feature>
<comment type="caution">
    <text evidence="8">The sequence shown here is derived from an EMBL/GenBank/DDBJ whole genome shotgun (WGS) entry which is preliminary data.</text>
</comment>
<sequence>MSGSSMYKTKLCILFNKTGDCSRPNCTFAHGNAELRRPGESSFTGRRHNMDSDLRDRRHNMDSDLRDRLGRQFSPERRPSLDRSGRRVQRFSGKIYSFGFMEFCCRLGRVKSLCQLFVLYFFLFLLPTEFKFAGHDNSMPFENRRDKDYRENRRFDERRDYAGGLKVGNRIEDRAEDGRNKFHGYNNVLEEQLKDVEMDVKMLTDDKLRLEASVERKAHEVDILTSRIQELETQLDREKDECRRITSSSKKFVKEYNRFLRAHDDLKRSEARLQKLGNQLSTYLAGSEGNNRDVGLDIVSDEETNGRNLRTACDPHNELQNTSSLSRKKHYVDQYTTKEPVEDGLIGRGEEEKVENEKKRPPCWNMLSSKSYSEEESGAWNDEDTINRSSSKEDNWKRRRFSIGTSATDKVISSTSMAAREFDDVAESEEENPEAANGSPLISLPPPPPFRDAHVQRDEDDVNGDVMEQKKAYDDDSV</sequence>
<feature type="compositionally biased region" description="Polar residues" evidence="6">
    <location>
        <begin position="403"/>
        <end position="417"/>
    </location>
</feature>
<dbReference type="ExpressionAtlas" id="A0A178VED0">
    <property type="expression patterns" value="baseline and differential"/>
</dbReference>
<dbReference type="InterPro" id="IPR036855">
    <property type="entry name" value="Znf_CCCH_sf"/>
</dbReference>
<evidence type="ECO:0000313" key="8">
    <source>
        <dbReference type="EMBL" id="OAP04236.1"/>
    </source>
</evidence>
<feature type="coiled-coil region" evidence="5">
    <location>
        <begin position="186"/>
        <end position="248"/>
    </location>
</feature>
<dbReference type="EMBL" id="LUHQ01000003">
    <property type="protein sequence ID" value="OAP04236.1"/>
    <property type="molecule type" value="Genomic_DNA"/>
</dbReference>
<keyword evidence="1 4" id="KW-0479">Metal-binding</keyword>
<feature type="region of interest" description="Disordered" evidence="6">
    <location>
        <begin position="307"/>
        <end position="326"/>
    </location>
</feature>